<evidence type="ECO:0000256" key="7">
    <source>
        <dbReference type="RuleBase" id="RU364069"/>
    </source>
</evidence>
<reference evidence="8 9" key="1">
    <citation type="journal article" date="2024" name="Microbiology">
        <title>Methylomarinum rosea sp. nov., a novel halophilic methanotrophic bacterium from the hypersaline Lake Elton.</title>
        <authorList>
            <person name="Suleimanov R.Z."/>
            <person name="Oshkin I.Y."/>
            <person name="Danilova O.V."/>
            <person name="Suzina N.E."/>
            <person name="Dedysh S.N."/>
        </authorList>
    </citation>
    <scope>NUCLEOTIDE SEQUENCE [LARGE SCALE GENOMIC DNA]</scope>
    <source>
        <strain evidence="8 9">Ch1-1</strain>
    </source>
</reference>
<keyword evidence="9" id="KW-1185">Reference proteome</keyword>
<dbReference type="Gene3D" id="2.60.120.10">
    <property type="entry name" value="Jelly Rolls"/>
    <property type="match status" value="1"/>
</dbReference>
<dbReference type="InterPro" id="IPR011051">
    <property type="entry name" value="RmlC_Cupin_sf"/>
</dbReference>
<dbReference type="InterPro" id="IPR000888">
    <property type="entry name" value="RmlC-like"/>
</dbReference>
<feature type="active site" description="Proton donor" evidence="5">
    <location>
        <position position="132"/>
    </location>
</feature>
<dbReference type="Pfam" id="PF00908">
    <property type="entry name" value="dTDP_sugar_isom"/>
    <property type="match status" value="1"/>
</dbReference>
<accession>A0AAU7NVT4</accession>
<evidence type="ECO:0000256" key="2">
    <source>
        <dbReference type="ARBA" id="ARBA00001997"/>
    </source>
</evidence>
<evidence type="ECO:0000256" key="4">
    <source>
        <dbReference type="ARBA" id="ARBA00019595"/>
    </source>
</evidence>
<organism evidence="8 9">
    <name type="scientific">Methylomarinum roseum</name>
    <dbReference type="NCBI Taxonomy" id="3067653"/>
    <lineage>
        <taxon>Bacteria</taxon>
        <taxon>Pseudomonadati</taxon>
        <taxon>Pseudomonadota</taxon>
        <taxon>Gammaproteobacteria</taxon>
        <taxon>Methylococcales</taxon>
        <taxon>Methylococcaceae</taxon>
        <taxon>Methylomarinum</taxon>
    </lineage>
</organism>
<comment type="pathway">
    <text evidence="7">Carbohydrate biosynthesis; dTDP-L-rhamnose biosynthesis.</text>
</comment>
<sequence>MEIMRLEIPDVFLLMPNVFGDERGFFFESFNQQSFEQAIGLKRQFVQDNHSKSQKGVLRGLHYQLPPKSQGKLVRVVQGEVFDVAVDIRRGSPTFGKWVGATLSAENKKQLWVPEGFAHGFITLSETAEFLYKTTDYYAPEFERCIAWDDVSIGVEWPIQNIIPQLSGKDQQGKSFKTAEVFE</sequence>
<evidence type="ECO:0000313" key="9">
    <source>
        <dbReference type="Proteomes" id="UP001225378"/>
    </source>
</evidence>
<dbReference type="PANTHER" id="PTHR21047:SF2">
    <property type="entry name" value="THYMIDINE DIPHOSPHO-4-KETO-RHAMNOSE 3,5-EPIMERASE"/>
    <property type="match status" value="1"/>
</dbReference>
<dbReference type="EMBL" id="CP157743">
    <property type="protein sequence ID" value="XBS21105.1"/>
    <property type="molecule type" value="Genomic_DNA"/>
</dbReference>
<keyword evidence="7 8" id="KW-0413">Isomerase</keyword>
<dbReference type="RefSeq" id="WP_305909908.1">
    <property type="nucleotide sequence ID" value="NZ_CP157743.1"/>
</dbReference>
<dbReference type="Proteomes" id="UP001225378">
    <property type="component" value="Chromosome"/>
</dbReference>
<evidence type="ECO:0000256" key="1">
    <source>
        <dbReference type="ARBA" id="ARBA00001298"/>
    </source>
</evidence>
<name>A0AAU7NVT4_9GAMM</name>
<dbReference type="KEGG" id="mech:Q9L42_003015"/>
<comment type="similarity">
    <text evidence="7">Belongs to the dTDP-4-dehydrorhamnose 3,5-epimerase family.</text>
</comment>
<dbReference type="GO" id="GO:0005829">
    <property type="term" value="C:cytosol"/>
    <property type="evidence" value="ECO:0007669"/>
    <property type="project" value="TreeGrafter"/>
</dbReference>
<dbReference type="InterPro" id="IPR014710">
    <property type="entry name" value="RmlC-like_jellyroll"/>
</dbReference>
<comment type="subunit">
    <text evidence="7">Homodimer.</text>
</comment>
<dbReference type="EC" id="5.1.3.13" evidence="3 7"/>
<feature type="site" description="Participates in a stacking interaction with the thymidine ring of dTDP-4-oxo-6-deoxyglucose" evidence="6">
    <location>
        <position position="138"/>
    </location>
</feature>
<evidence type="ECO:0000256" key="6">
    <source>
        <dbReference type="PIRSR" id="PIRSR600888-3"/>
    </source>
</evidence>
<dbReference type="PANTHER" id="PTHR21047">
    <property type="entry name" value="DTDP-6-DEOXY-D-GLUCOSE-3,5 EPIMERASE"/>
    <property type="match status" value="1"/>
</dbReference>
<comment type="function">
    <text evidence="2 7">Catalyzes the epimerization of the C3' and C5'positions of dTDP-6-deoxy-D-xylo-4-hexulose, forming dTDP-6-deoxy-L-lyxo-4-hexulose.</text>
</comment>
<evidence type="ECO:0000313" key="8">
    <source>
        <dbReference type="EMBL" id="XBS21105.1"/>
    </source>
</evidence>
<comment type="catalytic activity">
    <reaction evidence="1 7">
        <text>dTDP-4-dehydro-6-deoxy-alpha-D-glucose = dTDP-4-dehydro-beta-L-rhamnose</text>
        <dbReference type="Rhea" id="RHEA:16969"/>
        <dbReference type="ChEBI" id="CHEBI:57649"/>
        <dbReference type="ChEBI" id="CHEBI:62830"/>
        <dbReference type="EC" id="5.1.3.13"/>
    </reaction>
</comment>
<dbReference type="GO" id="GO:0019305">
    <property type="term" value="P:dTDP-rhamnose biosynthetic process"/>
    <property type="evidence" value="ECO:0007669"/>
    <property type="project" value="UniProtKB-UniRule"/>
</dbReference>
<feature type="active site" description="Proton acceptor" evidence="5">
    <location>
        <position position="62"/>
    </location>
</feature>
<evidence type="ECO:0000256" key="3">
    <source>
        <dbReference type="ARBA" id="ARBA00012098"/>
    </source>
</evidence>
<gene>
    <name evidence="8" type="primary">rfbC</name>
    <name evidence="8" type="ORF">Q9L42_003015</name>
</gene>
<proteinExistence type="inferred from homology"/>
<dbReference type="AlphaFoldDB" id="A0AAU7NVT4"/>
<dbReference type="CDD" id="cd00438">
    <property type="entry name" value="cupin_RmlC"/>
    <property type="match status" value="1"/>
</dbReference>
<dbReference type="NCBIfam" id="TIGR01221">
    <property type="entry name" value="rmlC"/>
    <property type="match status" value="1"/>
</dbReference>
<dbReference type="GO" id="GO:0000271">
    <property type="term" value="P:polysaccharide biosynthetic process"/>
    <property type="evidence" value="ECO:0007669"/>
    <property type="project" value="TreeGrafter"/>
</dbReference>
<evidence type="ECO:0000256" key="5">
    <source>
        <dbReference type="PIRSR" id="PIRSR600888-1"/>
    </source>
</evidence>
<dbReference type="GO" id="GO:0008830">
    <property type="term" value="F:dTDP-4-dehydrorhamnose 3,5-epimerase activity"/>
    <property type="evidence" value="ECO:0007669"/>
    <property type="project" value="UniProtKB-UniRule"/>
</dbReference>
<dbReference type="SUPFAM" id="SSF51182">
    <property type="entry name" value="RmlC-like cupins"/>
    <property type="match status" value="1"/>
</dbReference>
<protein>
    <recommendedName>
        <fullName evidence="4 7">dTDP-4-dehydrorhamnose 3,5-epimerase</fullName>
        <ecNumber evidence="3 7">5.1.3.13</ecNumber>
    </recommendedName>
    <alternativeName>
        <fullName evidence="7">Thymidine diphospho-4-keto-rhamnose 3,5-epimerase</fullName>
    </alternativeName>
</protein>